<gene>
    <name evidence="7" type="ORF">QYF49_15765</name>
</gene>
<evidence type="ECO:0000256" key="2">
    <source>
        <dbReference type="ARBA" id="ARBA00022679"/>
    </source>
</evidence>
<evidence type="ECO:0000259" key="5">
    <source>
        <dbReference type="Pfam" id="PF00108"/>
    </source>
</evidence>
<dbReference type="PROSITE" id="PS00098">
    <property type="entry name" value="THIOLASE_1"/>
    <property type="match status" value="1"/>
</dbReference>
<dbReference type="PROSITE" id="PS00737">
    <property type="entry name" value="THIOLASE_2"/>
    <property type="match status" value="1"/>
</dbReference>
<dbReference type="PROSITE" id="PS00099">
    <property type="entry name" value="THIOLASE_3"/>
    <property type="match status" value="1"/>
</dbReference>
<name>A0ABT8E950_9BACL</name>
<keyword evidence="8" id="KW-1185">Reference proteome</keyword>
<organism evidence="7 8">
    <name type="scientific">Fictibacillus terranigra</name>
    <dbReference type="NCBI Taxonomy" id="3058424"/>
    <lineage>
        <taxon>Bacteria</taxon>
        <taxon>Bacillati</taxon>
        <taxon>Bacillota</taxon>
        <taxon>Bacilli</taxon>
        <taxon>Bacillales</taxon>
        <taxon>Fictibacillaceae</taxon>
        <taxon>Fictibacillus</taxon>
    </lineage>
</organism>
<dbReference type="InterPro" id="IPR002155">
    <property type="entry name" value="Thiolase"/>
</dbReference>
<dbReference type="InterPro" id="IPR016039">
    <property type="entry name" value="Thiolase-like"/>
</dbReference>
<evidence type="ECO:0000256" key="3">
    <source>
        <dbReference type="ARBA" id="ARBA00023315"/>
    </source>
</evidence>
<dbReference type="PIRSF" id="PIRSF000429">
    <property type="entry name" value="Ac-CoA_Ac_transf"/>
    <property type="match status" value="1"/>
</dbReference>
<dbReference type="InterPro" id="IPR020617">
    <property type="entry name" value="Thiolase_C"/>
</dbReference>
<dbReference type="CDD" id="cd00751">
    <property type="entry name" value="thiolase"/>
    <property type="match status" value="1"/>
</dbReference>
<comment type="caution">
    <text evidence="7">The sequence shown here is derived from an EMBL/GenBank/DDBJ whole genome shotgun (WGS) entry which is preliminary data.</text>
</comment>
<evidence type="ECO:0000259" key="6">
    <source>
        <dbReference type="Pfam" id="PF02803"/>
    </source>
</evidence>
<feature type="domain" description="Thiolase C-terminal" evidence="6">
    <location>
        <begin position="262"/>
        <end position="384"/>
    </location>
</feature>
<dbReference type="PANTHER" id="PTHR43365">
    <property type="entry name" value="BLR7806 PROTEIN"/>
    <property type="match status" value="1"/>
</dbReference>
<comment type="similarity">
    <text evidence="1 4">Belongs to the thiolase-like superfamily. Thiolase family.</text>
</comment>
<dbReference type="PANTHER" id="PTHR43365:SF1">
    <property type="entry name" value="ACETYL-COA C-ACYLTRANSFERASE"/>
    <property type="match status" value="1"/>
</dbReference>
<keyword evidence="2 4" id="KW-0808">Transferase</keyword>
<dbReference type="InterPro" id="IPR020616">
    <property type="entry name" value="Thiolase_N"/>
</dbReference>
<evidence type="ECO:0000256" key="4">
    <source>
        <dbReference type="RuleBase" id="RU003557"/>
    </source>
</evidence>
<feature type="domain" description="Thiolase N-terminal" evidence="5">
    <location>
        <begin position="10"/>
        <end position="254"/>
    </location>
</feature>
<dbReference type="NCBIfam" id="TIGR01930">
    <property type="entry name" value="AcCoA-C-Actrans"/>
    <property type="match status" value="1"/>
</dbReference>
<dbReference type="InterPro" id="IPR020615">
    <property type="entry name" value="Thiolase_acyl_enz_int_AS"/>
</dbReference>
<dbReference type="RefSeq" id="WP_290400567.1">
    <property type="nucleotide sequence ID" value="NZ_JAUHLN010000003.1"/>
</dbReference>
<dbReference type="GO" id="GO:0016746">
    <property type="term" value="F:acyltransferase activity"/>
    <property type="evidence" value="ECO:0007669"/>
    <property type="project" value="UniProtKB-KW"/>
</dbReference>
<dbReference type="SUPFAM" id="SSF53901">
    <property type="entry name" value="Thiolase-like"/>
    <property type="match status" value="2"/>
</dbReference>
<dbReference type="Pfam" id="PF02803">
    <property type="entry name" value="Thiolase_C"/>
    <property type="match status" value="1"/>
</dbReference>
<keyword evidence="3 4" id="KW-0012">Acyltransferase</keyword>
<dbReference type="InterPro" id="IPR020613">
    <property type="entry name" value="Thiolase_CS"/>
</dbReference>
<proteinExistence type="inferred from homology"/>
<dbReference type="InterPro" id="IPR020610">
    <property type="entry name" value="Thiolase_AS"/>
</dbReference>
<reference evidence="7" key="1">
    <citation type="submission" date="2023-06" db="EMBL/GenBank/DDBJ databases">
        <title>Draft Genome Sequences of Representative Paenibacillus Polymyxa, Bacillus cereus, Fictibacillus sp., and Brevibacillus agri Strains Isolated from Amazonian Dark Earth.</title>
        <authorList>
            <person name="Pellegrinetti T.A."/>
            <person name="Cunha I.C.M."/>
            <person name="Chaves M.G."/>
            <person name="Freitas A.S."/>
            <person name="Silva A.V.R."/>
            <person name="Tsai S.M."/>
            <person name="Mendes L.W."/>
        </authorList>
    </citation>
    <scope>NUCLEOTIDE SEQUENCE</scope>
    <source>
        <strain evidence="7">CENA-BCM004</strain>
    </source>
</reference>
<dbReference type="Proteomes" id="UP001168694">
    <property type="component" value="Unassembled WGS sequence"/>
</dbReference>
<dbReference type="EMBL" id="JAUHLN010000003">
    <property type="protein sequence ID" value="MDN4074439.1"/>
    <property type="molecule type" value="Genomic_DNA"/>
</dbReference>
<protein>
    <submittedName>
        <fullName evidence="7">Thiolase family protein</fullName>
        <ecNumber evidence="7">2.3.1.-</ecNumber>
    </submittedName>
</protein>
<sequence length="387" mass="41316">MRMLADRDAVIIDAVRTPIGRKKGSLSGTRPDEMAASVLKELVSRNHLNPAEVEDIKMGCVTQIDEQGANIGRMAGLIAGFPVEVCGVSVNRMCASSLETLAQGTHAIMAGMSDCVIAAGVESMNRVPMGSDGGNYSPHLLDQYTIIPQGFSAELIGERWGITRTEMDEFSFISHQKALKAQNERWFDHEIVSIEGRSAEGEQFLLEVDETVRPDTTKEALANLRPSFRPDGHITAGNSSQISDGSAAVLLASRKKAVEIGLKPRARIVATALAGVDPEIMLTAIIPATDKVLKKAGLALTEIDVFEVNEAFASVVLAWQRETGADPGKINPNGGAIALGHPLGASGARIIATMTNELERRNGRFGLATMCIGFGMAVAVIIEREAE</sequence>
<accession>A0ABT8E950</accession>
<dbReference type="EC" id="2.3.1.-" evidence="7"/>
<evidence type="ECO:0000313" key="8">
    <source>
        <dbReference type="Proteomes" id="UP001168694"/>
    </source>
</evidence>
<dbReference type="Gene3D" id="3.40.47.10">
    <property type="match status" value="2"/>
</dbReference>
<dbReference type="Pfam" id="PF00108">
    <property type="entry name" value="Thiolase_N"/>
    <property type="match status" value="1"/>
</dbReference>
<evidence type="ECO:0000256" key="1">
    <source>
        <dbReference type="ARBA" id="ARBA00010982"/>
    </source>
</evidence>
<evidence type="ECO:0000313" key="7">
    <source>
        <dbReference type="EMBL" id="MDN4074439.1"/>
    </source>
</evidence>